<dbReference type="EMBL" id="KL815802">
    <property type="protein sequence ID" value="KFM83259.1"/>
    <property type="molecule type" value="Genomic_DNA"/>
</dbReference>
<evidence type="ECO:0000313" key="2">
    <source>
        <dbReference type="Proteomes" id="UP000054359"/>
    </source>
</evidence>
<organism evidence="1 2">
    <name type="scientific">Stegodyphus mimosarum</name>
    <name type="common">African social velvet spider</name>
    <dbReference type="NCBI Taxonomy" id="407821"/>
    <lineage>
        <taxon>Eukaryota</taxon>
        <taxon>Metazoa</taxon>
        <taxon>Ecdysozoa</taxon>
        <taxon>Arthropoda</taxon>
        <taxon>Chelicerata</taxon>
        <taxon>Arachnida</taxon>
        <taxon>Araneae</taxon>
        <taxon>Araneomorphae</taxon>
        <taxon>Entelegynae</taxon>
        <taxon>Eresoidea</taxon>
        <taxon>Eresidae</taxon>
        <taxon>Stegodyphus</taxon>
    </lineage>
</organism>
<dbReference type="AlphaFoldDB" id="A0A087V0X0"/>
<proteinExistence type="predicted"/>
<gene>
    <name evidence="1" type="ORF">X975_14002</name>
</gene>
<accession>A0A087V0X0</accession>
<sequence>MGGLSLTSLMWMTTVVWFSFKLSEATNLSLYSFRDS</sequence>
<keyword evidence="2" id="KW-1185">Reference proteome</keyword>
<name>A0A087V0X0_STEMI</name>
<protein>
    <submittedName>
        <fullName evidence="1">Uncharacterized protein</fullName>
    </submittedName>
</protein>
<feature type="non-terminal residue" evidence="1">
    <location>
        <position position="36"/>
    </location>
</feature>
<reference evidence="1 2" key="1">
    <citation type="submission" date="2013-11" db="EMBL/GenBank/DDBJ databases">
        <title>Genome sequencing of Stegodyphus mimosarum.</title>
        <authorList>
            <person name="Bechsgaard J."/>
        </authorList>
    </citation>
    <scope>NUCLEOTIDE SEQUENCE [LARGE SCALE GENOMIC DNA]</scope>
</reference>
<evidence type="ECO:0000313" key="1">
    <source>
        <dbReference type="EMBL" id="KFM83259.1"/>
    </source>
</evidence>
<dbReference type="Proteomes" id="UP000054359">
    <property type="component" value="Unassembled WGS sequence"/>
</dbReference>